<reference evidence="2" key="1">
    <citation type="journal article" date="2021" name="bioRxiv">
        <title>Unraveling nitrogen, sulfur and carbon metabolic pathways and microbial community transcriptional responses to substrate deprivation and toxicity stresses in a bioreactor mimicking anoxic brackish coastal sediment conditions.</title>
        <authorList>
            <person name="Martins P.D."/>
            <person name="Echeveste M.J."/>
            <person name="Arshad A."/>
            <person name="Kurth J."/>
            <person name="Ouboter H."/>
            <person name="Jetten M.S.M."/>
            <person name="Welte C.U."/>
        </authorList>
    </citation>
    <scope>NUCLEOTIDE SEQUENCE</scope>
    <source>
        <strain evidence="2">MAG_39</strain>
    </source>
</reference>
<dbReference type="EMBL" id="JAIOIV010000066">
    <property type="protein sequence ID" value="MBZ0156126.1"/>
    <property type="molecule type" value="Genomic_DNA"/>
</dbReference>
<reference evidence="2" key="2">
    <citation type="submission" date="2021-08" db="EMBL/GenBank/DDBJ databases">
        <authorList>
            <person name="Dalcin Martins P."/>
        </authorList>
    </citation>
    <scope>NUCLEOTIDE SEQUENCE</scope>
    <source>
        <strain evidence="2">MAG_39</strain>
    </source>
</reference>
<name>A0A953JE99_9BACT</name>
<sequence>MKKAFYIGVIAGGILGIVVSLSMDLLLGKTLGGGWSEAVAHDLNKLFNANLAPTNFIVLSGVVIVIGIIAAFGAFIGGIFSMMIARLFSLLTREK</sequence>
<gene>
    <name evidence="2" type="ORF">K8I29_07910</name>
</gene>
<evidence type="ECO:0000313" key="2">
    <source>
        <dbReference type="EMBL" id="MBZ0156126.1"/>
    </source>
</evidence>
<proteinExistence type="predicted"/>
<keyword evidence="1" id="KW-0812">Transmembrane</keyword>
<evidence type="ECO:0000256" key="1">
    <source>
        <dbReference type="SAM" id="Phobius"/>
    </source>
</evidence>
<comment type="caution">
    <text evidence="2">The sequence shown here is derived from an EMBL/GenBank/DDBJ whole genome shotgun (WGS) entry which is preliminary data.</text>
</comment>
<organism evidence="2 3">
    <name type="scientific">Candidatus Nitrobium versatile</name>
    <dbReference type="NCBI Taxonomy" id="2884831"/>
    <lineage>
        <taxon>Bacteria</taxon>
        <taxon>Pseudomonadati</taxon>
        <taxon>Nitrospirota</taxon>
        <taxon>Nitrospiria</taxon>
        <taxon>Nitrospirales</taxon>
        <taxon>Nitrospiraceae</taxon>
        <taxon>Candidatus Nitrobium</taxon>
    </lineage>
</organism>
<feature type="transmembrane region" description="Helical" evidence="1">
    <location>
        <begin position="56"/>
        <end position="85"/>
    </location>
</feature>
<evidence type="ECO:0000313" key="3">
    <source>
        <dbReference type="Proteomes" id="UP000705867"/>
    </source>
</evidence>
<keyword evidence="1" id="KW-0472">Membrane</keyword>
<keyword evidence="1" id="KW-1133">Transmembrane helix</keyword>
<protein>
    <submittedName>
        <fullName evidence="2">Uncharacterized protein</fullName>
    </submittedName>
</protein>
<dbReference type="AlphaFoldDB" id="A0A953JE99"/>
<feature type="transmembrane region" description="Helical" evidence="1">
    <location>
        <begin position="5"/>
        <end position="27"/>
    </location>
</feature>
<dbReference type="Proteomes" id="UP000705867">
    <property type="component" value="Unassembled WGS sequence"/>
</dbReference>
<accession>A0A953JE99</accession>